<dbReference type="GO" id="GO:0005085">
    <property type="term" value="F:guanyl-nucleotide exchange factor activity"/>
    <property type="evidence" value="ECO:0007669"/>
    <property type="project" value="UniProtKB-KW"/>
</dbReference>
<evidence type="ECO:0000313" key="8">
    <source>
        <dbReference type="Proteomes" id="UP000738349"/>
    </source>
</evidence>
<name>A0A9P9JMC1_9HYPO</name>
<evidence type="ECO:0000256" key="1">
    <source>
        <dbReference type="ARBA" id="ARBA00022553"/>
    </source>
</evidence>
<dbReference type="SMART" id="SM00325">
    <property type="entry name" value="RhoGEF"/>
    <property type="match status" value="1"/>
</dbReference>
<feature type="compositionally biased region" description="Low complexity" evidence="3">
    <location>
        <begin position="64"/>
        <end position="77"/>
    </location>
</feature>
<evidence type="ECO:0000313" key="7">
    <source>
        <dbReference type="EMBL" id="KAH7175510.1"/>
    </source>
</evidence>
<reference evidence="7" key="1">
    <citation type="journal article" date="2021" name="Nat. Commun.">
        <title>Genetic determinants of endophytism in the Arabidopsis root mycobiome.</title>
        <authorList>
            <person name="Mesny F."/>
            <person name="Miyauchi S."/>
            <person name="Thiergart T."/>
            <person name="Pickel B."/>
            <person name="Atanasova L."/>
            <person name="Karlsson M."/>
            <person name="Huettel B."/>
            <person name="Barry K.W."/>
            <person name="Haridas S."/>
            <person name="Chen C."/>
            <person name="Bauer D."/>
            <person name="Andreopoulos W."/>
            <person name="Pangilinan J."/>
            <person name="LaButti K."/>
            <person name="Riley R."/>
            <person name="Lipzen A."/>
            <person name="Clum A."/>
            <person name="Drula E."/>
            <person name="Henrissat B."/>
            <person name="Kohler A."/>
            <person name="Grigoriev I.V."/>
            <person name="Martin F.M."/>
            <person name="Hacquard S."/>
        </authorList>
    </citation>
    <scope>NUCLEOTIDE SEQUENCE</scope>
    <source>
        <strain evidence="7">MPI-CAGE-AT-0147</strain>
    </source>
</reference>
<dbReference type="PANTHER" id="PTHR46572">
    <property type="entry name" value="RHO1 GDP-GTP EXCHANGE PROTEIN 1-RELATED"/>
    <property type="match status" value="1"/>
</dbReference>
<feature type="compositionally biased region" description="Polar residues" evidence="3">
    <location>
        <begin position="206"/>
        <end position="222"/>
    </location>
</feature>
<dbReference type="SUPFAM" id="SSF48065">
    <property type="entry name" value="DBL homology domain (DH-domain)"/>
    <property type="match status" value="1"/>
</dbReference>
<dbReference type="SUPFAM" id="SSF46785">
    <property type="entry name" value="Winged helix' DNA-binding domain"/>
    <property type="match status" value="1"/>
</dbReference>
<keyword evidence="1" id="KW-0597">Phosphoprotein</keyword>
<feature type="compositionally biased region" description="Polar residues" evidence="3">
    <location>
        <begin position="100"/>
        <end position="118"/>
    </location>
</feature>
<evidence type="ECO:0000256" key="3">
    <source>
        <dbReference type="SAM" id="MobiDB-lite"/>
    </source>
</evidence>
<sequence>MADYGYDPRGAPQRGPPRGYGGDQNQYPPRDAAFSNIFGAAPPPGRSQTMTSSSMPPNTRDQGRTQTMSSTSSGMQRQPPPRPPPGHYPDRGDPSRTRTMDSSASMGNGYYPQSRSASGGQQVPHHYGQQQHQGPPPMHHQQQRRPYPGPGGPAPPRMDHRGPPSQAAGVRNPAQRFYQGGPGPAPAMNNDPYRSQSLASAPRPQMYQQPPNHYQQAPASQFRQAPYAQQNLARTTAQGRVVPERHEDRAMSMTGTYPPQDRDAHQTMSGRVIPNRRAPAEAPATNGYSNSVGGIPNVPGSQTRTPSMASSNGGGDHNRTMSMASTIAPTIADSDAGTLVHRPSRSKSIESDRPPTASKIRPPLVYPALLSRVGECFRRKIIVGDRTKNELTYKNAFSGSEAVDVLSYIIRTTDRNLALLLGRALDAQKYFHDVTYEHRLRDSQSEMYQFKETLMDEPEEQPSVNGVFVLLSECYSPTCTRDQLCYSIACPRRLEQVSRLNLKINPGLRKEDSANINDDEIDQTDEQKLWINSVPKEIADKVDEREKKRQEVISEIFYTERDFVKDLEYLRDFWILPLRSKASPIPIQRRDKVVKGIFSNIIDHPSIHTVSSRFAASLTARQQKEPIVHNIGDIFNEFVPQFEPFIWYGSKQLEGKFEFENERSVNPYFAKFVDEIERRKESRKLELNGYLTKPTTRLARYPLLLENVLKYTEDGNPDKEDIPKVLTVIRDLLGRVNAESGKAENRFNLRRLHEQLRFRPNERVDLKLTEEGRELVFKSLFKKSPTDPAEITAFLFDHAVLLVRIKQTGKNEEIKAYRRPIPLELLAIREMEEVIPEAGSVKRSSSSLIPSIRTNAGDAKKGDGWPITFRHLGKAGYELMLFASNQAARKKWLEYIDTAQQRLRSRADFFNTSVISSNFFAGTNQVNCVTPFDGGRKLLYGTDNGVYLSDRKNKDQVPRRVLETTSVTQIDILEEYQLLLVLSNKTLQSYSVSALNPDEPALSKRPKKIQNHCSFFKTGICLGRHLVCCVKSSALSTTIKVFEPNDAMTKAKKQKGLGKFMSSGHDELKPFKEFYIPTESSSVHFLKSKLCVACARGFEVVSLETLETQSLLDQADTSLDFVARKEGVRPIHIERLNGEFLLNYSEFSFFVNRNGWRARPEWRIDWEGTPQSFALSYPWILAFEPNFIELRNMENGAVHIVPRKNIRMLHSSTHEVSLHPTPYQRTSSNIQQILFAHEDDKGDDVIEAIDFWKQNRKSETLGVPSAPSGHGTPRWG</sequence>
<dbReference type="Pfam" id="PF15405">
    <property type="entry name" value="PH_5"/>
    <property type="match status" value="1"/>
</dbReference>
<dbReference type="InterPro" id="IPR000219">
    <property type="entry name" value="DH_dom"/>
</dbReference>
<dbReference type="InterPro" id="IPR041675">
    <property type="entry name" value="PH_5"/>
</dbReference>
<dbReference type="InterPro" id="IPR001180">
    <property type="entry name" value="CNH_dom"/>
</dbReference>
<feature type="domain" description="DEP" evidence="5">
    <location>
        <begin position="377"/>
        <end position="452"/>
    </location>
</feature>
<dbReference type="InterPro" id="IPR000591">
    <property type="entry name" value="DEP_dom"/>
</dbReference>
<feature type="compositionally biased region" description="Basic and acidic residues" evidence="3">
    <location>
        <begin position="88"/>
        <end position="99"/>
    </location>
</feature>
<feature type="domain" description="DH" evidence="4">
    <location>
        <begin position="548"/>
        <end position="739"/>
    </location>
</feature>
<feature type="region of interest" description="Disordered" evidence="3">
    <location>
        <begin position="236"/>
        <end position="266"/>
    </location>
</feature>
<keyword evidence="8" id="KW-1185">Reference proteome</keyword>
<dbReference type="PROSITE" id="PS50186">
    <property type="entry name" value="DEP"/>
    <property type="match status" value="1"/>
</dbReference>
<dbReference type="Pfam" id="PF00621">
    <property type="entry name" value="RhoGEF"/>
    <property type="match status" value="1"/>
</dbReference>
<dbReference type="SUPFAM" id="SSF50729">
    <property type="entry name" value="PH domain-like"/>
    <property type="match status" value="1"/>
</dbReference>
<dbReference type="InterPro" id="IPR036390">
    <property type="entry name" value="WH_DNA-bd_sf"/>
</dbReference>
<dbReference type="AlphaFoldDB" id="A0A9P9JMC1"/>
<dbReference type="CDD" id="cd04435">
    <property type="entry name" value="DEP_fRom2"/>
    <property type="match status" value="1"/>
</dbReference>
<organism evidence="7 8">
    <name type="scientific">Dactylonectria macrodidyma</name>
    <dbReference type="NCBI Taxonomy" id="307937"/>
    <lineage>
        <taxon>Eukaryota</taxon>
        <taxon>Fungi</taxon>
        <taxon>Dikarya</taxon>
        <taxon>Ascomycota</taxon>
        <taxon>Pezizomycotina</taxon>
        <taxon>Sordariomycetes</taxon>
        <taxon>Hypocreomycetidae</taxon>
        <taxon>Hypocreales</taxon>
        <taxon>Nectriaceae</taxon>
        <taxon>Dactylonectria</taxon>
    </lineage>
</organism>
<protein>
    <submittedName>
        <fullName evidence="7">CNH domain-containing protein</fullName>
    </submittedName>
</protein>
<dbReference type="InterPro" id="IPR036388">
    <property type="entry name" value="WH-like_DNA-bd_sf"/>
</dbReference>
<dbReference type="Gene3D" id="1.20.900.10">
    <property type="entry name" value="Dbl homology (DH) domain"/>
    <property type="match status" value="1"/>
</dbReference>
<dbReference type="SMART" id="SM00049">
    <property type="entry name" value="DEP"/>
    <property type="match status" value="1"/>
</dbReference>
<dbReference type="OrthoDB" id="2272012at2759"/>
<evidence type="ECO:0000256" key="2">
    <source>
        <dbReference type="ARBA" id="ARBA00022658"/>
    </source>
</evidence>
<dbReference type="SMART" id="SM00036">
    <property type="entry name" value="CNH"/>
    <property type="match status" value="1"/>
</dbReference>
<dbReference type="PROSITE" id="PS50219">
    <property type="entry name" value="CNH"/>
    <property type="match status" value="1"/>
</dbReference>
<evidence type="ECO:0000259" key="5">
    <source>
        <dbReference type="PROSITE" id="PS50186"/>
    </source>
</evidence>
<feature type="domain" description="CNH" evidence="6">
    <location>
        <begin position="923"/>
        <end position="1216"/>
    </location>
</feature>
<dbReference type="InterPro" id="IPR035899">
    <property type="entry name" value="DBL_dom_sf"/>
</dbReference>
<feature type="compositionally biased region" description="Low complexity" evidence="3">
    <location>
        <begin position="8"/>
        <end position="17"/>
    </location>
</feature>
<keyword evidence="2" id="KW-0344">Guanine-nucleotide releasing factor</keyword>
<gene>
    <name evidence="7" type="ORF">EDB81DRAFT_7867</name>
</gene>
<dbReference type="Gene3D" id="1.10.10.10">
    <property type="entry name" value="Winged helix-like DNA-binding domain superfamily/Winged helix DNA-binding domain"/>
    <property type="match status" value="1"/>
</dbReference>
<evidence type="ECO:0000259" key="4">
    <source>
        <dbReference type="PROSITE" id="PS50010"/>
    </source>
</evidence>
<feature type="compositionally biased region" description="Low complexity" evidence="3">
    <location>
        <begin position="119"/>
        <end position="133"/>
    </location>
</feature>
<dbReference type="PROSITE" id="PS50010">
    <property type="entry name" value="DH_2"/>
    <property type="match status" value="1"/>
</dbReference>
<dbReference type="CDD" id="cd00160">
    <property type="entry name" value="RhoGEF"/>
    <property type="match status" value="1"/>
</dbReference>
<dbReference type="PANTHER" id="PTHR46572:SF2">
    <property type="entry name" value="RHO1 GDP-GTP EXCHANGE PROTEIN 1-RELATED"/>
    <property type="match status" value="1"/>
</dbReference>
<dbReference type="Gene3D" id="2.30.29.30">
    <property type="entry name" value="Pleckstrin-homology domain (PH domain)/Phosphotyrosine-binding domain (PTB)"/>
    <property type="match status" value="1"/>
</dbReference>
<feature type="compositionally biased region" description="Pro residues" evidence="3">
    <location>
        <begin position="78"/>
        <end position="87"/>
    </location>
</feature>
<dbReference type="GO" id="GO:0035556">
    <property type="term" value="P:intracellular signal transduction"/>
    <property type="evidence" value="ECO:0007669"/>
    <property type="project" value="InterPro"/>
</dbReference>
<dbReference type="Pfam" id="PF00610">
    <property type="entry name" value="DEP"/>
    <property type="match status" value="1"/>
</dbReference>
<dbReference type="InterPro" id="IPR052233">
    <property type="entry name" value="Rho-type_GEFs"/>
</dbReference>
<evidence type="ECO:0000259" key="6">
    <source>
        <dbReference type="PROSITE" id="PS50219"/>
    </source>
</evidence>
<feature type="region of interest" description="Disordered" evidence="3">
    <location>
        <begin position="1"/>
        <end position="222"/>
    </location>
</feature>
<comment type="caution">
    <text evidence="7">The sequence shown here is derived from an EMBL/GenBank/DDBJ whole genome shotgun (WGS) entry which is preliminary data.</text>
</comment>
<dbReference type="InterPro" id="IPR011993">
    <property type="entry name" value="PH-like_dom_sf"/>
</dbReference>
<feature type="compositionally biased region" description="Polar residues" evidence="3">
    <location>
        <begin position="46"/>
        <end position="60"/>
    </location>
</feature>
<feature type="region of interest" description="Disordered" evidence="3">
    <location>
        <begin position="337"/>
        <end position="360"/>
    </location>
</feature>
<accession>A0A9P9JMC1</accession>
<dbReference type="Pfam" id="PF00780">
    <property type="entry name" value="CNH"/>
    <property type="match status" value="1"/>
</dbReference>
<feature type="compositionally biased region" description="Pro residues" evidence="3">
    <location>
        <begin position="147"/>
        <end position="156"/>
    </location>
</feature>
<dbReference type="Proteomes" id="UP000738349">
    <property type="component" value="Unassembled WGS sequence"/>
</dbReference>
<proteinExistence type="predicted"/>
<dbReference type="EMBL" id="JAGMUV010000001">
    <property type="protein sequence ID" value="KAH7175510.1"/>
    <property type="molecule type" value="Genomic_DNA"/>
</dbReference>